<dbReference type="Gene3D" id="1.10.10.10">
    <property type="entry name" value="Winged helix-like DNA-binding domain superfamily/Winged helix DNA-binding domain"/>
    <property type="match status" value="1"/>
</dbReference>
<dbReference type="SUPFAM" id="SSF53850">
    <property type="entry name" value="Periplasmic binding protein-like II"/>
    <property type="match status" value="1"/>
</dbReference>
<dbReference type="Pfam" id="PF03466">
    <property type="entry name" value="LysR_substrate"/>
    <property type="match status" value="1"/>
</dbReference>
<comment type="similarity">
    <text evidence="1">Belongs to the LysR transcriptional regulatory family.</text>
</comment>
<dbReference type="KEGG" id="cof:FOZ74_12305"/>
<gene>
    <name evidence="6" type="ORF">FOZ74_12305</name>
</gene>
<evidence type="ECO:0000256" key="4">
    <source>
        <dbReference type="ARBA" id="ARBA00023163"/>
    </source>
</evidence>
<reference evidence="6 7" key="1">
    <citation type="submission" date="2019-07" db="EMBL/GenBank/DDBJ databases">
        <title>Complete genome sequence of Comamonas sp. NLF 7-7 isolated from livestock.</title>
        <authorList>
            <person name="Kim D.H."/>
            <person name="Kim J.G."/>
        </authorList>
    </citation>
    <scope>NUCLEOTIDE SEQUENCE [LARGE SCALE GENOMIC DNA]</scope>
    <source>
        <strain evidence="6 7">NLF 7-7</strain>
    </source>
</reference>
<evidence type="ECO:0000313" key="6">
    <source>
        <dbReference type="EMBL" id="QEA13750.1"/>
    </source>
</evidence>
<evidence type="ECO:0000259" key="5">
    <source>
        <dbReference type="PROSITE" id="PS50931"/>
    </source>
</evidence>
<dbReference type="GO" id="GO:0003677">
    <property type="term" value="F:DNA binding"/>
    <property type="evidence" value="ECO:0007669"/>
    <property type="project" value="UniProtKB-KW"/>
</dbReference>
<dbReference type="PRINTS" id="PR00039">
    <property type="entry name" value="HTHLYSR"/>
</dbReference>
<dbReference type="Pfam" id="PF00126">
    <property type="entry name" value="HTH_1"/>
    <property type="match status" value="1"/>
</dbReference>
<dbReference type="SUPFAM" id="SSF46785">
    <property type="entry name" value="Winged helix' DNA-binding domain"/>
    <property type="match status" value="1"/>
</dbReference>
<dbReference type="PANTHER" id="PTHR30118">
    <property type="entry name" value="HTH-TYPE TRANSCRIPTIONAL REGULATOR LEUO-RELATED"/>
    <property type="match status" value="1"/>
</dbReference>
<protein>
    <submittedName>
        <fullName evidence="6">LysR family transcriptional regulator</fullName>
    </submittedName>
</protein>
<dbReference type="PANTHER" id="PTHR30118:SF15">
    <property type="entry name" value="TRANSCRIPTIONAL REGULATORY PROTEIN"/>
    <property type="match status" value="1"/>
</dbReference>
<dbReference type="InterPro" id="IPR000847">
    <property type="entry name" value="LysR_HTH_N"/>
</dbReference>
<dbReference type="InterPro" id="IPR050389">
    <property type="entry name" value="LysR-type_TF"/>
</dbReference>
<dbReference type="RefSeq" id="WP_146913340.1">
    <property type="nucleotide sequence ID" value="NZ_CP042344.1"/>
</dbReference>
<keyword evidence="3" id="KW-0238">DNA-binding</keyword>
<dbReference type="InterPro" id="IPR036390">
    <property type="entry name" value="WH_DNA-bd_sf"/>
</dbReference>
<dbReference type="Gene3D" id="3.40.190.10">
    <property type="entry name" value="Periplasmic binding protein-like II"/>
    <property type="match status" value="2"/>
</dbReference>
<evidence type="ECO:0000313" key="7">
    <source>
        <dbReference type="Proteomes" id="UP000321199"/>
    </source>
</evidence>
<evidence type="ECO:0000256" key="1">
    <source>
        <dbReference type="ARBA" id="ARBA00009437"/>
    </source>
</evidence>
<evidence type="ECO:0000256" key="3">
    <source>
        <dbReference type="ARBA" id="ARBA00023125"/>
    </source>
</evidence>
<feature type="domain" description="HTH lysR-type" evidence="5">
    <location>
        <begin position="26"/>
        <end position="83"/>
    </location>
</feature>
<dbReference type="GO" id="GO:0003700">
    <property type="term" value="F:DNA-binding transcription factor activity"/>
    <property type="evidence" value="ECO:0007669"/>
    <property type="project" value="InterPro"/>
</dbReference>
<accession>A0A5B8RW83</accession>
<keyword evidence="7" id="KW-1185">Reference proteome</keyword>
<dbReference type="Proteomes" id="UP000321199">
    <property type="component" value="Chromosome"/>
</dbReference>
<keyword evidence="2" id="KW-0805">Transcription regulation</keyword>
<dbReference type="InterPro" id="IPR005119">
    <property type="entry name" value="LysR_subst-bd"/>
</dbReference>
<name>A0A5B8RW83_9BURK</name>
<proteinExistence type="inferred from homology"/>
<dbReference type="InterPro" id="IPR036388">
    <property type="entry name" value="WH-like_DNA-bd_sf"/>
</dbReference>
<keyword evidence="4" id="KW-0804">Transcription</keyword>
<evidence type="ECO:0000256" key="2">
    <source>
        <dbReference type="ARBA" id="ARBA00023015"/>
    </source>
</evidence>
<organism evidence="6 7">
    <name type="scientific">Comamonas flocculans</name>
    <dbReference type="NCBI Taxonomy" id="2597701"/>
    <lineage>
        <taxon>Bacteria</taxon>
        <taxon>Pseudomonadati</taxon>
        <taxon>Pseudomonadota</taxon>
        <taxon>Betaproteobacteria</taxon>
        <taxon>Burkholderiales</taxon>
        <taxon>Comamonadaceae</taxon>
        <taxon>Comamonas</taxon>
    </lineage>
</organism>
<dbReference type="PROSITE" id="PS50931">
    <property type="entry name" value="HTH_LYSR"/>
    <property type="match status" value="1"/>
</dbReference>
<dbReference type="AlphaFoldDB" id="A0A5B8RW83"/>
<dbReference type="EMBL" id="CP042344">
    <property type="protein sequence ID" value="QEA13750.1"/>
    <property type="molecule type" value="Genomic_DNA"/>
</dbReference>
<sequence>MEQPQAPPTAGSATHPGVDRAFFDRVDLHLIRVLHTVLAEHSVSRAALRLGMNQPAVSAALKRLRELTGDPLLVRSGAEMVVTDVAQQMLEPAAAVLRAAQTLFTEARAFDAATSTTTFNIAASDYLDPLFLPRLVTDIKRQAPLVHVEIHALTREADYRAQLAQGEVDLVIGNWLQPPEDLHIAQLFSDEVVSLVSREHPAAQSGWNAEEWLAAEHVAPMPTYPGARGIIDQVLSSQGLARRIVVRSAYFGLIPEMVAHSRLVLTTGRQHCERVARELPLAIVPCPVPMPPLHYYQLWHTRSQHASGARWLRERVKQTIAQL</sequence>
<dbReference type="OrthoDB" id="8924032at2"/>